<name>A0A267FMT9_9PLAT</name>
<reference evidence="1 3" key="1">
    <citation type="submission" date="2017-06" db="EMBL/GenBank/DDBJ databases">
        <title>A platform for efficient transgenesis in Macrostomum lignano, a flatworm model organism for stem cell research.</title>
        <authorList>
            <person name="Berezikov E."/>
        </authorList>
    </citation>
    <scope>NUCLEOTIDE SEQUENCE [LARGE SCALE GENOMIC DNA]</scope>
    <source>
        <strain evidence="1">DV1</strain>
        <tissue evidence="1">Whole organism</tissue>
    </source>
</reference>
<evidence type="ECO:0000313" key="2">
    <source>
        <dbReference type="EMBL" id="PAA75101.1"/>
    </source>
</evidence>
<comment type="caution">
    <text evidence="1">The sequence shown here is derived from an EMBL/GenBank/DDBJ whole genome shotgun (WGS) entry which is preliminary data.</text>
</comment>
<dbReference type="Proteomes" id="UP000215902">
    <property type="component" value="Unassembled WGS sequence"/>
</dbReference>
<dbReference type="EMBL" id="NIVC01000903">
    <property type="protein sequence ID" value="PAA75101.1"/>
    <property type="molecule type" value="Genomic_DNA"/>
</dbReference>
<sequence length="216" mass="24482">MDDNSYPAFHCKQQRRTSSLEDLLLRQNQQQQQQQKQQLTLLHNRELRASGNIRRNVSSPVVEDSGSLRGGCSPAAKKLGRYVDEEVYSAFSSIVPDVDNRRQCIGHVIKRLDEEILCSAKVRSDLQAYQLDLCGFLWPKDGETSGEDGDAARRMLGNLEYRVATLRDRLLYPLHYQQLIDLSHLCGCIHAVRMRLGFVGAAKQQQVEAAPKDKLT</sequence>
<gene>
    <name evidence="2" type="ORF">BOX15_Mlig012050g1</name>
    <name evidence="1" type="ORF">BOX15_Mlig015209g2</name>
</gene>
<organism evidence="1 3">
    <name type="scientific">Macrostomum lignano</name>
    <dbReference type="NCBI Taxonomy" id="282301"/>
    <lineage>
        <taxon>Eukaryota</taxon>
        <taxon>Metazoa</taxon>
        <taxon>Spiralia</taxon>
        <taxon>Lophotrochozoa</taxon>
        <taxon>Platyhelminthes</taxon>
        <taxon>Rhabditophora</taxon>
        <taxon>Macrostomorpha</taxon>
        <taxon>Macrostomida</taxon>
        <taxon>Macrostomidae</taxon>
        <taxon>Macrostomum</taxon>
    </lineage>
</organism>
<accession>A0A267FMT9</accession>
<dbReference type="EMBL" id="NIVC01000903">
    <property type="protein sequence ID" value="PAA75096.1"/>
    <property type="molecule type" value="Genomic_DNA"/>
</dbReference>
<protein>
    <submittedName>
        <fullName evidence="1">Uncharacterized protein</fullName>
    </submittedName>
</protein>
<keyword evidence="3" id="KW-1185">Reference proteome</keyword>
<evidence type="ECO:0000313" key="3">
    <source>
        <dbReference type="Proteomes" id="UP000215902"/>
    </source>
</evidence>
<evidence type="ECO:0000313" key="1">
    <source>
        <dbReference type="EMBL" id="PAA75096.1"/>
    </source>
</evidence>
<proteinExistence type="predicted"/>
<dbReference type="AlphaFoldDB" id="A0A267FMT9"/>